<accession>A0A6H1ZTE5</accession>
<name>A0A6H1ZTE5_9ZZZZ</name>
<evidence type="ECO:0000313" key="1">
    <source>
        <dbReference type="EMBL" id="QJA50788.1"/>
    </source>
</evidence>
<organism evidence="1">
    <name type="scientific">viral metagenome</name>
    <dbReference type="NCBI Taxonomy" id="1070528"/>
    <lineage>
        <taxon>unclassified sequences</taxon>
        <taxon>metagenomes</taxon>
        <taxon>organismal metagenomes</taxon>
    </lineage>
</organism>
<protein>
    <submittedName>
        <fullName evidence="1">Uncharacterized protein</fullName>
    </submittedName>
</protein>
<evidence type="ECO:0000313" key="2">
    <source>
        <dbReference type="EMBL" id="QJI00254.1"/>
    </source>
</evidence>
<gene>
    <name evidence="1" type="ORF">TM448A01898_0002</name>
    <name evidence="2" type="ORF">TM448B01885_0024</name>
</gene>
<reference evidence="1" key="1">
    <citation type="submission" date="2020-03" db="EMBL/GenBank/DDBJ databases">
        <title>The deep terrestrial virosphere.</title>
        <authorList>
            <person name="Holmfeldt K."/>
            <person name="Nilsson E."/>
            <person name="Simone D."/>
            <person name="Lopez-Fernandez M."/>
            <person name="Wu X."/>
            <person name="de Brujin I."/>
            <person name="Lundin D."/>
            <person name="Andersson A."/>
            <person name="Bertilsson S."/>
            <person name="Dopson M."/>
        </authorList>
    </citation>
    <scope>NUCLEOTIDE SEQUENCE</scope>
    <source>
        <strain evidence="1">TM448A01898</strain>
        <strain evidence="2">TM448B01885</strain>
    </source>
</reference>
<sequence>MKKSKHSDNNILIEHLAKIAYESQFEESWHDVRTFGIEGKMWRETIRKILLELEKRKLLK</sequence>
<dbReference type="EMBL" id="MT144838">
    <property type="protein sequence ID" value="QJI00254.1"/>
    <property type="molecule type" value="Genomic_DNA"/>
</dbReference>
<dbReference type="EMBL" id="MT144218">
    <property type="protein sequence ID" value="QJA50788.1"/>
    <property type="molecule type" value="Genomic_DNA"/>
</dbReference>
<proteinExistence type="predicted"/>
<dbReference type="AlphaFoldDB" id="A0A6H1ZTE5"/>